<evidence type="ECO:0000313" key="2">
    <source>
        <dbReference type="Proteomes" id="UP000238479"/>
    </source>
</evidence>
<reference evidence="1 2" key="1">
    <citation type="journal article" date="2018" name="Nat. Genet.">
        <title>The Rosa genome provides new insights in the design of modern roses.</title>
        <authorList>
            <person name="Bendahmane M."/>
        </authorList>
    </citation>
    <scope>NUCLEOTIDE SEQUENCE [LARGE SCALE GENOMIC DNA]</scope>
    <source>
        <strain evidence="2">cv. Old Blush</strain>
    </source>
</reference>
<dbReference type="Proteomes" id="UP000238479">
    <property type="component" value="Chromosome 6"/>
</dbReference>
<sequence length="47" mass="5564">MRAFQLLTKGHAILKKRLKAYFQNKDKYDVRDSYEKKAKESSKSISN</sequence>
<comment type="caution">
    <text evidence="1">The sequence shown here is derived from an EMBL/GenBank/DDBJ whole genome shotgun (WGS) entry which is preliminary data.</text>
</comment>
<dbReference type="Gramene" id="PRQ24884">
    <property type="protein sequence ID" value="PRQ24884"/>
    <property type="gene ID" value="RchiOBHm_Chr6g0277391"/>
</dbReference>
<protein>
    <submittedName>
        <fullName evidence="1">Uncharacterized protein</fullName>
    </submittedName>
</protein>
<dbReference type="AlphaFoldDB" id="A0A2P6PSJ3"/>
<accession>A0A2P6PSJ3</accession>
<name>A0A2P6PSJ3_ROSCH</name>
<proteinExistence type="predicted"/>
<gene>
    <name evidence="1" type="ORF">RchiOBHm_Chr6g0277391</name>
</gene>
<keyword evidence="2" id="KW-1185">Reference proteome</keyword>
<dbReference type="EMBL" id="PDCK01000044">
    <property type="protein sequence ID" value="PRQ24884.1"/>
    <property type="molecule type" value="Genomic_DNA"/>
</dbReference>
<organism evidence="1 2">
    <name type="scientific">Rosa chinensis</name>
    <name type="common">China rose</name>
    <dbReference type="NCBI Taxonomy" id="74649"/>
    <lineage>
        <taxon>Eukaryota</taxon>
        <taxon>Viridiplantae</taxon>
        <taxon>Streptophyta</taxon>
        <taxon>Embryophyta</taxon>
        <taxon>Tracheophyta</taxon>
        <taxon>Spermatophyta</taxon>
        <taxon>Magnoliopsida</taxon>
        <taxon>eudicotyledons</taxon>
        <taxon>Gunneridae</taxon>
        <taxon>Pentapetalae</taxon>
        <taxon>rosids</taxon>
        <taxon>fabids</taxon>
        <taxon>Rosales</taxon>
        <taxon>Rosaceae</taxon>
        <taxon>Rosoideae</taxon>
        <taxon>Rosoideae incertae sedis</taxon>
        <taxon>Rosa</taxon>
    </lineage>
</organism>
<evidence type="ECO:0000313" key="1">
    <source>
        <dbReference type="EMBL" id="PRQ24884.1"/>
    </source>
</evidence>